<feature type="domain" description="Metallo-beta-lactamase" evidence="2">
    <location>
        <begin position="82"/>
        <end position="314"/>
    </location>
</feature>
<dbReference type="PANTHER" id="PTHR42663">
    <property type="entry name" value="HYDROLASE C777.06C-RELATED-RELATED"/>
    <property type="match status" value="1"/>
</dbReference>
<dbReference type="SMART" id="SM00849">
    <property type="entry name" value="Lactamase_B"/>
    <property type="match status" value="1"/>
</dbReference>
<gene>
    <name evidence="3" type="ORF">Vbra_16551</name>
</gene>
<reference evidence="3 4" key="1">
    <citation type="submission" date="2014-11" db="EMBL/GenBank/DDBJ databases">
        <authorList>
            <person name="Zhu J."/>
            <person name="Qi W."/>
            <person name="Song R."/>
        </authorList>
    </citation>
    <scope>NUCLEOTIDE SEQUENCE [LARGE SCALE GENOMIC DNA]</scope>
</reference>
<evidence type="ECO:0000313" key="3">
    <source>
        <dbReference type="EMBL" id="CEM20900.1"/>
    </source>
</evidence>
<evidence type="ECO:0000259" key="2">
    <source>
        <dbReference type="SMART" id="SM00849"/>
    </source>
</evidence>
<feature type="region of interest" description="Disordered" evidence="1">
    <location>
        <begin position="1"/>
        <end position="33"/>
    </location>
</feature>
<feature type="compositionally biased region" description="Low complexity" evidence="1">
    <location>
        <begin position="365"/>
        <end position="378"/>
    </location>
</feature>
<feature type="region of interest" description="Disordered" evidence="1">
    <location>
        <begin position="365"/>
        <end position="429"/>
    </location>
</feature>
<dbReference type="Proteomes" id="UP000041254">
    <property type="component" value="Unassembled WGS sequence"/>
</dbReference>
<dbReference type="InterPro" id="IPR036866">
    <property type="entry name" value="RibonucZ/Hydroxyglut_hydro"/>
</dbReference>
<dbReference type="InterPro" id="IPR001279">
    <property type="entry name" value="Metallo-B-lactamas"/>
</dbReference>
<organism evidence="3 4">
    <name type="scientific">Vitrella brassicaformis (strain CCMP3155)</name>
    <dbReference type="NCBI Taxonomy" id="1169540"/>
    <lineage>
        <taxon>Eukaryota</taxon>
        <taxon>Sar</taxon>
        <taxon>Alveolata</taxon>
        <taxon>Colpodellida</taxon>
        <taxon>Vitrellaceae</taxon>
        <taxon>Vitrella</taxon>
    </lineage>
</organism>
<dbReference type="Pfam" id="PF12706">
    <property type="entry name" value="Lactamase_B_2"/>
    <property type="match status" value="1"/>
</dbReference>
<dbReference type="VEuPathDB" id="CryptoDB:Vbra_16551"/>
<proteinExistence type="predicted"/>
<accession>A0A0G4FZ52</accession>
<name>A0A0G4FZ52_VITBC</name>
<dbReference type="EMBL" id="CDMY01000531">
    <property type="protein sequence ID" value="CEM20900.1"/>
    <property type="molecule type" value="Genomic_DNA"/>
</dbReference>
<protein>
    <recommendedName>
        <fullName evidence="2">Metallo-beta-lactamase domain-containing protein</fullName>
    </recommendedName>
</protein>
<feature type="compositionally biased region" description="Gly residues" evidence="1">
    <location>
        <begin position="420"/>
        <end position="429"/>
    </location>
</feature>
<keyword evidence="4" id="KW-1185">Reference proteome</keyword>
<evidence type="ECO:0000256" key="1">
    <source>
        <dbReference type="SAM" id="MobiDB-lite"/>
    </source>
</evidence>
<evidence type="ECO:0000313" key="4">
    <source>
        <dbReference type="Proteomes" id="UP000041254"/>
    </source>
</evidence>
<dbReference type="OrthoDB" id="341300at2759"/>
<dbReference type="Gene3D" id="3.60.15.10">
    <property type="entry name" value="Ribonuclease Z/Hydroxyacylglutathione hydrolase-like"/>
    <property type="match status" value="1"/>
</dbReference>
<dbReference type="AlphaFoldDB" id="A0A0G4FZ52"/>
<dbReference type="InParanoid" id="A0A0G4FZ52"/>
<dbReference type="CDD" id="cd16279">
    <property type="entry name" value="metallo-hydrolase-like_MBL-fold"/>
    <property type="match status" value="1"/>
</dbReference>
<sequence>MTETHRPGLERPPGLTITRQHVPPRPAHDAADGEDCSTDGILFVGTGVSSALPHLEHVLSPNASCPTCLDAANNPSSRNRRNNVSLLIMHRGKNILIDVGKTFRDAAIRVLRPNAIYKIDALLLTHCHADAVMGIDDVRDLQRYERPIGPDGKKRYLPVEKLPTYLSQKTLDSLSKQFHYIIKASQATEPLERKVTVLDFHLLKDDPSAAPDLSTFEVKGTGLVVTALPVWHGKPYVCLGFTFAFDSDERVVYLSDVSEVPHDVRDFILSLGPIKILVIDAIHWEKQHFSHITLQEALQYVLLFQPEEAYFVGMMCDIEHDDATEKLNQWLDDERSNNSELNVKKVALAYDGLKIPLRCPPLNNPSSTTTAAAAQRAPSPVPVDALKRVGQPSALQTPHRPICQSPGETPENTPLPPVPLGGGKEPPDR</sequence>
<dbReference type="PANTHER" id="PTHR42663:SF6">
    <property type="entry name" value="HYDROLASE C777.06C-RELATED"/>
    <property type="match status" value="1"/>
</dbReference>
<dbReference type="STRING" id="1169540.A0A0G4FZ52"/>
<dbReference type="SUPFAM" id="SSF56281">
    <property type="entry name" value="Metallo-hydrolase/oxidoreductase"/>
    <property type="match status" value="1"/>
</dbReference>
<dbReference type="OMA" id="EFKWHII"/>
<dbReference type="PhylomeDB" id="A0A0G4FZ52"/>